<feature type="compositionally biased region" description="Basic residues" evidence="8">
    <location>
        <begin position="76"/>
        <end position="86"/>
    </location>
</feature>
<evidence type="ECO:0000256" key="6">
    <source>
        <dbReference type="ARBA" id="ARBA00022490"/>
    </source>
</evidence>
<comment type="function">
    <text evidence="1">May be involved in a process influencing telomere capping.</text>
</comment>
<feature type="compositionally biased region" description="Polar residues" evidence="8">
    <location>
        <begin position="1170"/>
        <end position="1184"/>
    </location>
</feature>
<dbReference type="SMART" id="SM01312">
    <property type="entry name" value="RTC4"/>
    <property type="match status" value="1"/>
</dbReference>
<feature type="compositionally biased region" description="Basic and acidic residues" evidence="8">
    <location>
        <begin position="390"/>
        <end position="402"/>
    </location>
</feature>
<feature type="compositionally biased region" description="Polar residues" evidence="8">
    <location>
        <begin position="1145"/>
        <end position="1160"/>
    </location>
</feature>
<feature type="compositionally biased region" description="Basic and acidic residues" evidence="8">
    <location>
        <begin position="496"/>
        <end position="512"/>
    </location>
</feature>
<feature type="domain" description="Restriction of telomere capping protein 4 C-terminal" evidence="9">
    <location>
        <begin position="702"/>
        <end position="848"/>
    </location>
</feature>
<comment type="similarity">
    <text evidence="4">Belongs to the RTC4 family.</text>
</comment>
<feature type="compositionally biased region" description="Low complexity" evidence="8">
    <location>
        <begin position="513"/>
        <end position="522"/>
    </location>
</feature>
<dbReference type="Pfam" id="PF14474">
    <property type="entry name" value="RTC4"/>
    <property type="match status" value="1"/>
</dbReference>
<dbReference type="InterPro" id="IPR028094">
    <property type="entry name" value="RTC4_C"/>
</dbReference>
<keyword evidence="7" id="KW-0539">Nucleus</keyword>
<evidence type="ECO:0000256" key="4">
    <source>
        <dbReference type="ARBA" id="ARBA00009461"/>
    </source>
</evidence>
<organism evidence="10 11">
    <name type="scientific">Naganishia liquefaciens</name>
    <dbReference type="NCBI Taxonomy" id="104408"/>
    <lineage>
        <taxon>Eukaryota</taxon>
        <taxon>Fungi</taxon>
        <taxon>Dikarya</taxon>
        <taxon>Basidiomycota</taxon>
        <taxon>Agaricomycotina</taxon>
        <taxon>Tremellomycetes</taxon>
        <taxon>Filobasidiales</taxon>
        <taxon>Filobasidiaceae</taxon>
        <taxon>Naganishia</taxon>
    </lineage>
</organism>
<evidence type="ECO:0000256" key="7">
    <source>
        <dbReference type="ARBA" id="ARBA00023242"/>
    </source>
</evidence>
<feature type="compositionally biased region" description="Polar residues" evidence="8">
    <location>
        <begin position="156"/>
        <end position="171"/>
    </location>
</feature>
<feature type="region of interest" description="Disordered" evidence="8">
    <location>
        <begin position="25"/>
        <end position="46"/>
    </location>
</feature>
<dbReference type="AlphaFoldDB" id="A0A8H3YEB9"/>
<dbReference type="Proteomes" id="UP000620104">
    <property type="component" value="Unassembled WGS sequence"/>
</dbReference>
<keyword evidence="11" id="KW-1185">Reference proteome</keyword>
<feature type="compositionally biased region" description="Polar residues" evidence="8">
    <location>
        <begin position="453"/>
        <end position="469"/>
    </location>
</feature>
<accession>A0A8H3YEB9</accession>
<evidence type="ECO:0000256" key="5">
    <source>
        <dbReference type="ARBA" id="ARBA00015162"/>
    </source>
</evidence>
<dbReference type="GO" id="GO:0005634">
    <property type="term" value="C:nucleus"/>
    <property type="evidence" value="ECO:0007669"/>
    <property type="project" value="UniProtKB-SubCell"/>
</dbReference>
<gene>
    <name evidence="10" type="ORF">NliqN6_2797</name>
</gene>
<name>A0A8H3YEB9_9TREE</name>
<feature type="compositionally biased region" description="Basic and acidic residues" evidence="8">
    <location>
        <begin position="323"/>
        <end position="332"/>
    </location>
</feature>
<dbReference type="EMBL" id="BLZA01000018">
    <property type="protein sequence ID" value="GHJ86395.1"/>
    <property type="molecule type" value="Genomic_DNA"/>
</dbReference>
<feature type="compositionally biased region" description="Polar residues" evidence="8">
    <location>
        <begin position="1128"/>
        <end position="1138"/>
    </location>
</feature>
<feature type="region of interest" description="Disordered" evidence="8">
    <location>
        <begin position="323"/>
        <end position="537"/>
    </location>
</feature>
<feature type="region of interest" description="Disordered" evidence="8">
    <location>
        <begin position="860"/>
        <end position="904"/>
    </location>
</feature>
<dbReference type="PANTHER" id="PTHR41391">
    <property type="entry name" value="RESTRICTION OF TELOMERE CAPPING PROTEIN 4"/>
    <property type="match status" value="1"/>
</dbReference>
<feature type="region of interest" description="Disordered" evidence="8">
    <location>
        <begin position="265"/>
        <end position="304"/>
    </location>
</feature>
<proteinExistence type="inferred from homology"/>
<dbReference type="InterPro" id="IPR039024">
    <property type="entry name" value="RTC4"/>
</dbReference>
<keyword evidence="6" id="KW-0963">Cytoplasm</keyword>
<dbReference type="OrthoDB" id="2595421at2759"/>
<feature type="compositionally biased region" description="Basic and acidic residues" evidence="8">
    <location>
        <begin position="267"/>
        <end position="292"/>
    </location>
</feature>
<evidence type="ECO:0000256" key="3">
    <source>
        <dbReference type="ARBA" id="ARBA00004496"/>
    </source>
</evidence>
<evidence type="ECO:0000256" key="8">
    <source>
        <dbReference type="SAM" id="MobiDB-lite"/>
    </source>
</evidence>
<protein>
    <recommendedName>
        <fullName evidence="5">Restriction of telomere capping protein 4</fullName>
    </recommendedName>
</protein>
<sequence length="1216" mass="135352">MEIMKQSGYTPTVTVLHKGKTLVKQRPYDDRSSQYMRDSPWMGDVNLDRRDSAMSLNKKLGSLQARSSGGIVKNPSRPKPRARHRSPLPAEELVHQWNRRSQLDESESSCDDGNARLLGLSGTSKDQGRADKSSHSKGKNSFSKIRRIRLTVSPEARTTSLPSTSRATSQLKRNAEDNDLYWYSQDGTATSASSPRKDLRVEVYIGPGDGDSIASSSSVEFFPRPARASASGKSKRNPTALSDVNNDDDCRRKCFSFGERNGLVRMGESEESHESNENDQNDERYNDSVVLKRDRRKGKGKEVAQIKKMREQEILVSKAKCVDAKKKARQEEPPMTSKSLIKEKSNVTKTDLFEANSAKRKKNTGNKRRDVSSSVKAMSVNTKKSKLRRVRLDEDSDLDRIESNSSDTPRPIKNKNRNVAIPDVTNGNTSNSREKTLQSATFATGTKRKRSFENNQTDFFSGSDSSTRTALRKKQALVLPNTPEKDVAVSKRKRDKEKQKGGLTTKDKDATTKGKAATSTKDISPLIASPKGFPAPMRAPVRVNEALLSSQQASGSPYERSKKRYRENAAGMQEEVALGPNGAELLPVLEMQHADQPTLQLSAEKIPQLIARNITDDKCPHCEKYLPVQMSETTETLFERLQSSRNAEAVRNDWTRTIEFCERHHAESHVFPLGLHSGYPSEMNFTGLRKRIKMMKPEIKRMLKTPKNSAFFVLVNRDLEKHGRRKWSSNEARNDEQRKNRLLPGYFGPLGKMTMTTVLRGILRSDKFARLLSPQAIEPLTVDEYIEHVLVLEVSVKLISEDMLQTREDNEVPYTDREKRTRALQILKESREYGRSRFGIGSEYLADDDQANGATQMALADGRGYDDDSEGEDEQYSSEIEDEPQVSSLRPVSPLAESAPSDDEAAVRLQLESSSQEVDIDEEARPTGRAILALASSSIGSPAGQRSRSSNTIIVQSPVVPLAPASQVDARLKPVTIIDDGDDNDYDDDDFDVPGSSLHVQEFIDIANKAEDTHQRQQKCQNTASAHGRKRPPPKFALTVNISPDRAVTSMGNVRNGRSGPSTLSALTTNQPAVVYDVDDDDPLAANLNHRDLVAKTQARQKSHNARSEAHTWNRPTNGIVANGTKRYGNSQTTARSYSNRRENNASGNNSPYFHLSTMQGARRVGLSKRQASGSGATSSNNRGFNDPSPFHKRQTNQALANRQQAVQLHVAMARK</sequence>
<feature type="region of interest" description="Disordered" evidence="8">
    <location>
        <begin position="1098"/>
        <end position="1200"/>
    </location>
</feature>
<evidence type="ECO:0000259" key="9">
    <source>
        <dbReference type="SMART" id="SM01312"/>
    </source>
</evidence>
<feature type="region of interest" description="Disordered" evidence="8">
    <location>
        <begin position="226"/>
        <end position="245"/>
    </location>
</feature>
<comment type="subcellular location">
    <subcellularLocation>
        <location evidence="3">Cytoplasm</location>
    </subcellularLocation>
    <subcellularLocation>
        <location evidence="2">Nucleus</location>
    </subcellularLocation>
</comment>
<feature type="compositionally biased region" description="Polar residues" evidence="8">
    <location>
        <begin position="372"/>
        <end position="382"/>
    </location>
</feature>
<feature type="region of interest" description="Disordered" evidence="8">
    <location>
        <begin position="60"/>
        <end position="171"/>
    </location>
</feature>
<dbReference type="PANTHER" id="PTHR41391:SF1">
    <property type="entry name" value="RESTRICTION OF TELOMERE CAPPING PROTEIN 4"/>
    <property type="match status" value="1"/>
</dbReference>
<feature type="compositionally biased region" description="Polar residues" evidence="8">
    <location>
        <begin position="425"/>
        <end position="444"/>
    </location>
</feature>
<feature type="compositionally biased region" description="Acidic residues" evidence="8">
    <location>
        <begin position="867"/>
        <end position="884"/>
    </location>
</feature>
<evidence type="ECO:0000256" key="2">
    <source>
        <dbReference type="ARBA" id="ARBA00004123"/>
    </source>
</evidence>
<reference evidence="10" key="1">
    <citation type="submission" date="2020-07" db="EMBL/GenBank/DDBJ databases">
        <title>Draft Genome Sequence of a Deep-Sea Yeast, Naganishia (Cryptococcus) liquefaciens strain N6.</title>
        <authorList>
            <person name="Han Y.W."/>
            <person name="Kajitani R."/>
            <person name="Morimoto H."/>
            <person name="Parhat M."/>
            <person name="Tsubouchi H."/>
            <person name="Bakenova O."/>
            <person name="Ogata M."/>
            <person name="Argunhan B."/>
            <person name="Aoki R."/>
            <person name="Kajiwara S."/>
            <person name="Itoh T."/>
            <person name="Iwasaki H."/>
        </authorList>
    </citation>
    <scope>NUCLEOTIDE SEQUENCE</scope>
    <source>
        <strain evidence="10">N6</strain>
    </source>
</reference>
<evidence type="ECO:0000313" key="11">
    <source>
        <dbReference type="Proteomes" id="UP000620104"/>
    </source>
</evidence>
<comment type="caution">
    <text evidence="10">The sequence shown here is derived from an EMBL/GenBank/DDBJ whole genome shotgun (WGS) entry which is preliminary data.</text>
</comment>
<evidence type="ECO:0000256" key="1">
    <source>
        <dbReference type="ARBA" id="ARBA00002738"/>
    </source>
</evidence>
<evidence type="ECO:0000313" key="10">
    <source>
        <dbReference type="EMBL" id="GHJ86395.1"/>
    </source>
</evidence>
<dbReference type="GO" id="GO:0005737">
    <property type="term" value="C:cytoplasm"/>
    <property type="evidence" value="ECO:0007669"/>
    <property type="project" value="UniProtKB-SubCell"/>
</dbReference>